<protein>
    <recommendedName>
        <fullName evidence="4">YggT family protein</fullName>
    </recommendedName>
</protein>
<evidence type="ECO:0000256" key="1">
    <source>
        <dbReference type="SAM" id="Phobius"/>
    </source>
</evidence>
<evidence type="ECO:0000313" key="2">
    <source>
        <dbReference type="EMBL" id="MFB8776287.1"/>
    </source>
</evidence>
<evidence type="ECO:0008006" key="4">
    <source>
        <dbReference type="Google" id="ProtNLM"/>
    </source>
</evidence>
<keyword evidence="3" id="KW-1185">Reference proteome</keyword>
<comment type="caution">
    <text evidence="2">The sequence shown here is derived from an EMBL/GenBank/DDBJ whole genome shotgun (WGS) entry which is preliminary data.</text>
</comment>
<dbReference type="RefSeq" id="WP_376734837.1">
    <property type="nucleotide sequence ID" value="NZ_JAYMRP010000029.1"/>
</dbReference>
<sequence length="76" mass="8411">MISQLMGFIPPPPEVYWDLAVALVFAVLVDQFVRRVPRLIVPRIKALDLTNPPVLFVMQIIASLTAIAICRALGLV</sequence>
<keyword evidence="1" id="KW-1133">Transmembrane helix</keyword>
<accession>A0ABV5EHG8</accession>
<evidence type="ECO:0000313" key="3">
    <source>
        <dbReference type="Proteomes" id="UP001585080"/>
    </source>
</evidence>
<dbReference type="Proteomes" id="UP001585080">
    <property type="component" value="Unassembled WGS sequence"/>
</dbReference>
<name>A0ABV5EHG8_9ACTN</name>
<keyword evidence="1" id="KW-0812">Transmembrane</keyword>
<organism evidence="2 3">
    <name type="scientific">Streptomyces broussonetiae</name>
    <dbReference type="NCBI Taxonomy" id="2686304"/>
    <lineage>
        <taxon>Bacteria</taxon>
        <taxon>Bacillati</taxon>
        <taxon>Actinomycetota</taxon>
        <taxon>Actinomycetes</taxon>
        <taxon>Kitasatosporales</taxon>
        <taxon>Streptomycetaceae</taxon>
        <taxon>Streptomyces</taxon>
    </lineage>
</organism>
<dbReference type="EMBL" id="JAYMRP010000029">
    <property type="protein sequence ID" value="MFB8776287.1"/>
    <property type="molecule type" value="Genomic_DNA"/>
</dbReference>
<proteinExistence type="predicted"/>
<keyword evidence="1" id="KW-0472">Membrane</keyword>
<feature type="transmembrane region" description="Helical" evidence="1">
    <location>
        <begin position="15"/>
        <end position="33"/>
    </location>
</feature>
<reference evidence="2 3" key="1">
    <citation type="submission" date="2024-01" db="EMBL/GenBank/DDBJ databases">
        <title>Genome mining of biosynthetic gene clusters to explore secondary metabolites of Streptomyces sp.</title>
        <authorList>
            <person name="Baig A."/>
            <person name="Ajitkumar Shintre N."/>
            <person name="Kumar H."/>
            <person name="Anbarasu A."/>
            <person name="Ramaiah S."/>
        </authorList>
    </citation>
    <scope>NUCLEOTIDE SEQUENCE [LARGE SCALE GENOMIC DNA]</scope>
    <source>
        <strain evidence="2 3">A57</strain>
    </source>
</reference>
<feature type="transmembrane region" description="Helical" evidence="1">
    <location>
        <begin position="54"/>
        <end position="74"/>
    </location>
</feature>
<gene>
    <name evidence="2" type="ORF">VSS16_26695</name>
</gene>